<dbReference type="Proteomes" id="UP000799291">
    <property type="component" value="Unassembled WGS sequence"/>
</dbReference>
<dbReference type="InterPro" id="IPR000999">
    <property type="entry name" value="RNase_III_dom"/>
</dbReference>
<evidence type="ECO:0000313" key="2">
    <source>
        <dbReference type="EMBL" id="KAF2680149.1"/>
    </source>
</evidence>
<dbReference type="OrthoDB" id="67027at2759"/>
<proteinExistence type="predicted"/>
<protein>
    <recommendedName>
        <fullName evidence="1">RNase III domain-containing protein</fullName>
    </recommendedName>
</protein>
<dbReference type="Gene3D" id="1.10.1520.10">
    <property type="entry name" value="Ribonuclease III domain"/>
    <property type="match status" value="1"/>
</dbReference>
<feature type="domain" description="RNase III" evidence="1">
    <location>
        <begin position="5"/>
        <end position="135"/>
    </location>
</feature>
<dbReference type="AlphaFoldDB" id="A0A6G1IQK0"/>
<dbReference type="GO" id="GO:0006396">
    <property type="term" value="P:RNA processing"/>
    <property type="evidence" value="ECO:0007669"/>
    <property type="project" value="InterPro"/>
</dbReference>
<dbReference type="EMBL" id="MU005598">
    <property type="protein sequence ID" value="KAF2680149.1"/>
    <property type="molecule type" value="Genomic_DNA"/>
</dbReference>
<accession>A0A6G1IQK0</accession>
<dbReference type="GO" id="GO:0004525">
    <property type="term" value="F:ribonuclease III activity"/>
    <property type="evidence" value="ECO:0007669"/>
    <property type="project" value="InterPro"/>
</dbReference>
<feature type="non-terminal residue" evidence="2">
    <location>
        <position position="1"/>
    </location>
</feature>
<gene>
    <name evidence="2" type="ORF">K458DRAFT_312550</name>
</gene>
<evidence type="ECO:0000313" key="3">
    <source>
        <dbReference type="Proteomes" id="UP000799291"/>
    </source>
</evidence>
<dbReference type="PROSITE" id="PS50142">
    <property type="entry name" value="RNASE_3_2"/>
    <property type="match status" value="1"/>
</dbReference>
<organism evidence="2 3">
    <name type="scientific">Lentithecium fluviatile CBS 122367</name>
    <dbReference type="NCBI Taxonomy" id="1168545"/>
    <lineage>
        <taxon>Eukaryota</taxon>
        <taxon>Fungi</taxon>
        <taxon>Dikarya</taxon>
        <taxon>Ascomycota</taxon>
        <taxon>Pezizomycotina</taxon>
        <taxon>Dothideomycetes</taxon>
        <taxon>Pleosporomycetidae</taxon>
        <taxon>Pleosporales</taxon>
        <taxon>Massarineae</taxon>
        <taxon>Lentitheciaceae</taxon>
        <taxon>Lentithecium</taxon>
    </lineage>
</organism>
<dbReference type="SUPFAM" id="SSF69065">
    <property type="entry name" value="RNase III domain-like"/>
    <property type="match status" value="1"/>
</dbReference>
<reference evidence="2" key="1">
    <citation type="journal article" date="2020" name="Stud. Mycol.">
        <title>101 Dothideomycetes genomes: a test case for predicting lifestyles and emergence of pathogens.</title>
        <authorList>
            <person name="Haridas S."/>
            <person name="Albert R."/>
            <person name="Binder M."/>
            <person name="Bloem J."/>
            <person name="Labutti K."/>
            <person name="Salamov A."/>
            <person name="Andreopoulos B."/>
            <person name="Baker S."/>
            <person name="Barry K."/>
            <person name="Bills G."/>
            <person name="Bluhm B."/>
            <person name="Cannon C."/>
            <person name="Castanera R."/>
            <person name="Culley D."/>
            <person name="Daum C."/>
            <person name="Ezra D."/>
            <person name="Gonzalez J."/>
            <person name="Henrissat B."/>
            <person name="Kuo A."/>
            <person name="Liang C."/>
            <person name="Lipzen A."/>
            <person name="Lutzoni F."/>
            <person name="Magnuson J."/>
            <person name="Mondo S."/>
            <person name="Nolan M."/>
            <person name="Ohm R."/>
            <person name="Pangilinan J."/>
            <person name="Park H.-J."/>
            <person name="Ramirez L."/>
            <person name="Alfaro M."/>
            <person name="Sun H."/>
            <person name="Tritt A."/>
            <person name="Yoshinaga Y."/>
            <person name="Zwiers L.-H."/>
            <person name="Turgeon B."/>
            <person name="Goodwin S."/>
            <person name="Spatafora J."/>
            <person name="Crous P."/>
            <person name="Grigoriev I."/>
        </authorList>
    </citation>
    <scope>NUCLEOTIDE SEQUENCE</scope>
    <source>
        <strain evidence="2">CBS 122367</strain>
    </source>
</reference>
<sequence>VDKKIAQAEAILNYTFAEKALVAEAIQMAAPQAFLTFNGGRDIVNNNKQVTVLGDVVPAQALYKKWYQASPAMGTNAPPHKHKSALDNIPLFERGRELGIDTLILASLGYVGPATKSMVATTLEALFGATFLDGCESAVVAAVEHLGLDNRPSLMVTLQTHILLPHL</sequence>
<dbReference type="InterPro" id="IPR036389">
    <property type="entry name" value="RNase_III_sf"/>
</dbReference>
<keyword evidence="3" id="KW-1185">Reference proteome</keyword>
<name>A0A6G1IQK0_9PLEO</name>
<evidence type="ECO:0000259" key="1">
    <source>
        <dbReference type="PROSITE" id="PS50142"/>
    </source>
</evidence>